<dbReference type="Pfam" id="PF11350">
    <property type="entry name" value="DUF3152"/>
    <property type="match status" value="1"/>
</dbReference>
<protein>
    <submittedName>
        <fullName evidence="2">DUF3152 domain-containing protein</fullName>
    </submittedName>
</protein>
<evidence type="ECO:0000259" key="1">
    <source>
        <dbReference type="Pfam" id="PF11350"/>
    </source>
</evidence>
<dbReference type="AlphaFoldDB" id="A0A971CXA9"/>
<reference evidence="2" key="1">
    <citation type="journal article" date="2020" name="Biotechnol. Biofuels">
        <title>New insights from the biogas microbiome by comprehensive genome-resolved metagenomics of nearly 1600 species originating from multiple anaerobic digesters.</title>
        <authorList>
            <person name="Campanaro S."/>
            <person name="Treu L."/>
            <person name="Rodriguez-R L.M."/>
            <person name="Kovalovszki A."/>
            <person name="Ziels R.M."/>
            <person name="Maus I."/>
            <person name="Zhu X."/>
            <person name="Kougias P.G."/>
            <person name="Basile A."/>
            <person name="Luo G."/>
            <person name="Schluter A."/>
            <person name="Konstantinidis K.T."/>
            <person name="Angelidaki I."/>
        </authorList>
    </citation>
    <scope>NUCLEOTIDE SEQUENCE</scope>
    <source>
        <strain evidence="2">AS01afH2WH_6</strain>
    </source>
</reference>
<reference evidence="2" key="2">
    <citation type="submission" date="2020-01" db="EMBL/GenBank/DDBJ databases">
        <authorList>
            <person name="Campanaro S."/>
        </authorList>
    </citation>
    <scope>NUCLEOTIDE SEQUENCE</scope>
    <source>
        <strain evidence="2">AS01afH2WH_6</strain>
    </source>
</reference>
<dbReference type="InterPro" id="IPR022603">
    <property type="entry name" value="DUF3152"/>
</dbReference>
<gene>
    <name evidence="2" type="ORF">GXW98_01055</name>
</gene>
<dbReference type="SUPFAM" id="SSF55486">
    <property type="entry name" value="Metalloproteases ('zincins'), catalytic domain"/>
    <property type="match status" value="1"/>
</dbReference>
<feature type="domain" description="DUF3152" evidence="1">
    <location>
        <begin position="89"/>
        <end position="240"/>
    </location>
</feature>
<dbReference type="EMBL" id="JAAXZR010000006">
    <property type="protein sequence ID" value="NLT78864.1"/>
    <property type="molecule type" value="Genomic_DNA"/>
</dbReference>
<evidence type="ECO:0000313" key="2">
    <source>
        <dbReference type="EMBL" id="NLT78864.1"/>
    </source>
</evidence>
<name>A0A971CXA9_9BIFI</name>
<sequence>MQRIYRIRRAAVLCAGALVLVGLLASVGVTVNNARAGKVQGRSYAKAVASSSKTKPDGYGPLVRQAAPAAQPLAVLTDSQRKAIASKAQTVAEASGNTIRRYRYCISSTDDIDDITIFESMVFRTLNSSLGWPRAGATFSYAGNGCDMTLILAGADTMTSFSEGCSEEYSCRVEDKVIINADRWRNGTSNWLKAGGTVERYRQLVINHEVGHRLGHFDNEATCSVPGGAAPVMQQQSMSLGGCSPNEWPLDSELWVS</sequence>
<proteinExistence type="predicted"/>
<organism evidence="2 3">
    <name type="scientific">Bifidobacterium crudilactis</name>
    <dbReference type="NCBI Taxonomy" id="327277"/>
    <lineage>
        <taxon>Bacteria</taxon>
        <taxon>Bacillati</taxon>
        <taxon>Actinomycetota</taxon>
        <taxon>Actinomycetes</taxon>
        <taxon>Bifidobacteriales</taxon>
        <taxon>Bifidobacteriaceae</taxon>
        <taxon>Bifidobacterium</taxon>
    </lineage>
</organism>
<dbReference type="Proteomes" id="UP000767327">
    <property type="component" value="Unassembled WGS sequence"/>
</dbReference>
<evidence type="ECO:0000313" key="3">
    <source>
        <dbReference type="Proteomes" id="UP000767327"/>
    </source>
</evidence>
<comment type="caution">
    <text evidence="2">The sequence shown here is derived from an EMBL/GenBank/DDBJ whole genome shotgun (WGS) entry which is preliminary data.</text>
</comment>
<accession>A0A971CXA9</accession>